<keyword evidence="2" id="KW-1185">Reference proteome</keyword>
<dbReference type="RefSeq" id="WP_015758485.1">
    <property type="nucleotide sequence ID" value="NC_013216.1"/>
</dbReference>
<dbReference type="Proteomes" id="UP000002217">
    <property type="component" value="Chromosome"/>
</dbReference>
<evidence type="ECO:0000313" key="1">
    <source>
        <dbReference type="EMBL" id="ACV63793.1"/>
    </source>
</evidence>
<dbReference type="AlphaFoldDB" id="C8W3K7"/>
<reference evidence="1 2" key="1">
    <citation type="journal article" date="2009" name="Stand. Genomic Sci.">
        <title>Complete genome sequence of Desulfotomaculum acetoxidans type strain (5575).</title>
        <authorList>
            <person name="Spring S."/>
            <person name="Lapidus A."/>
            <person name="Schroder M."/>
            <person name="Gleim D."/>
            <person name="Sims D."/>
            <person name="Meincke L."/>
            <person name="Glavina Del Rio T."/>
            <person name="Tice H."/>
            <person name="Copeland A."/>
            <person name="Cheng J.F."/>
            <person name="Lucas S."/>
            <person name="Chen F."/>
            <person name="Nolan M."/>
            <person name="Bruce D."/>
            <person name="Goodwin L."/>
            <person name="Pitluck S."/>
            <person name="Ivanova N."/>
            <person name="Mavromatis K."/>
            <person name="Mikhailova N."/>
            <person name="Pati A."/>
            <person name="Chen A."/>
            <person name="Palaniappan K."/>
            <person name="Land M."/>
            <person name="Hauser L."/>
            <person name="Chang Y.J."/>
            <person name="Jeffries C.D."/>
            <person name="Chain P."/>
            <person name="Saunders E."/>
            <person name="Brettin T."/>
            <person name="Detter J.C."/>
            <person name="Goker M."/>
            <person name="Bristow J."/>
            <person name="Eisen J.A."/>
            <person name="Markowitz V."/>
            <person name="Hugenholtz P."/>
            <person name="Kyrpides N.C."/>
            <person name="Klenk H.P."/>
            <person name="Han C."/>
        </authorList>
    </citation>
    <scope>NUCLEOTIDE SEQUENCE [LARGE SCALE GENOMIC DNA]</scope>
    <source>
        <strain evidence="2">ATCC 49208 / DSM 771 / VKM B-1644</strain>
    </source>
</reference>
<dbReference type="OrthoDB" id="2389679at2"/>
<dbReference type="KEGG" id="dae:Dtox_3041"/>
<gene>
    <name evidence="1" type="ordered locus">Dtox_3041</name>
</gene>
<accession>C8W3K7</accession>
<dbReference type="HOGENOM" id="CLU_2408431_0_0_9"/>
<name>C8W3K7_DESAS</name>
<organism evidence="1 2">
    <name type="scientific">Desulfofarcimen acetoxidans (strain ATCC 49208 / DSM 771 / KCTC 5769 / VKM B-1644 / 5575)</name>
    <name type="common">Desulfotomaculum acetoxidans</name>
    <dbReference type="NCBI Taxonomy" id="485916"/>
    <lineage>
        <taxon>Bacteria</taxon>
        <taxon>Bacillati</taxon>
        <taxon>Bacillota</taxon>
        <taxon>Clostridia</taxon>
        <taxon>Eubacteriales</taxon>
        <taxon>Peptococcaceae</taxon>
        <taxon>Desulfofarcimen</taxon>
    </lineage>
</organism>
<dbReference type="Gene3D" id="3.40.30.30">
    <property type="entry name" value="Hypothetical protein sa0798"/>
    <property type="match status" value="1"/>
</dbReference>
<dbReference type="EMBL" id="CP001720">
    <property type="protein sequence ID" value="ACV63793.1"/>
    <property type="molecule type" value="Genomic_DNA"/>
</dbReference>
<protein>
    <recommendedName>
        <fullName evidence="3">Thioredoxin-like fold domain-containing protein</fullName>
    </recommendedName>
</protein>
<sequence length="92" mass="10369">MGCSANLISVKARYEILAKKLRGFFGDQIEIKFVNIFNDWAKENYPEIWTRIAVGTLIAPVIVVDNEPVVNANIAVQPVVDKLIELSLKKLR</sequence>
<proteinExistence type="predicted"/>
<dbReference type="InterPro" id="IPR038218">
    <property type="entry name" value="YuzD-like_sp"/>
</dbReference>
<dbReference type="STRING" id="485916.Dtox_3041"/>
<evidence type="ECO:0008006" key="3">
    <source>
        <dbReference type="Google" id="ProtNLM"/>
    </source>
</evidence>
<evidence type="ECO:0000313" key="2">
    <source>
        <dbReference type="Proteomes" id="UP000002217"/>
    </source>
</evidence>